<evidence type="ECO:0000313" key="2">
    <source>
        <dbReference type="Proteomes" id="UP000613740"/>
    </source>
</evidence>
<protein>
    <submittedName>
        <fullName evidence="1">Uncharacterized protein</fullName>
    </submittedName>
</protein>
<comment type="caution">
    <text evidence="1">The sequence shown here is derived from an EMBL/GenBank/DDBJ whole genome shotgun (WGS) entry which is preliminary data.</text>
</comment>
<sequence length="392" mass="41088">MRSSPLPPLLFRAACVKSDGTKCGTVLSGPTNCTITTSTTYCNDVGSTPIVYSITDTSLTQVGIQFHDGSFTNQGTSTCSITNPTPPSSCAAGTPNCQPPSPPLPNAAACPNAECPDPSYLSAAGIPSDACTPCSPLTCLKESFQGQFSDIPGSANNVLSVYGCNAKPQDAAAIPLVFNTTSGSSYPTFNAFLANSTVNQSAGVACYNDTTYTTISNYIYFQHINTPADNFACLECDFYNVFQVTPGACRCSSDTAWATPIVYPFDVCAGCAQNRVGSGFIIGRLNFQITNAYGQTSVTSFLAPSPTAKVNSTVLQMYQSFIAPPVLTPGLFSKFTNTSFTLPVTYGSSWNVLNVISGPIKIGSSTYTVPTNETSSGLYVAIHLTVGGSFCY</sequence>
<keyword evidence="2" id="KW-1185">Reference proteome</keyword>
<evidence type="ECO:0000313" key="1">
    <source>
        <dbReference type="EMBL" id="KAG2453215.1"/>
    </source>
</evidence>
<dbReference type="Proteomes" id="UP000613740">
    <property type="component" value="Unassembled WGS sequence"/>
</dbReference>
<organism evidence="1 2">
    <name type="scientific">Chlamydomonas schloesseri</name>
    <dbReference type="NCBI Taxonomy" id="2026947"/>
    <lineage>
        <taxon>Eukaryota</taxon>
        <taxon>Viridiplantae</taxon>
        <taxon>Chlorophyta</taxon>
        <taxon>core chlorophytes</taxon>
        <taxon>Chlorophyceae</taxon>
        <taxon>CS clade</taxon>
        <taxon>Chlamydomonadales</taxon>
        <taxon>Chlamydomonadaceae</taxon>
        <taxon>Chlamydomonas</taxon>
    </lineage>
</organism>
<dbReference type="EMBL" id="JAEHOD010000004">
    <property type="protein sequence ID" value="KAG2453215.1"/>
    <property type="molecule type" value="Genomic_DNA"/>
</dbReference>
<name>A0A836BBS6_9CHLO</name>
<accession>A0A836BBS6</accession>
<reference evidence="1" key="1">
    <citation type="journal article" date="2020" name="bioRxiv">
        <title>Comparative genomics of Chlamydomonas.</title>
        <authorList>
            <person name="Craig R.J."/>
            <person name="Hasan A.R."/>
            <person name="Ness R.W."/>
            <person name="Keightley P.D."/>
        </authorList>
    </citation>
    <scope>NUCLEOTIDE SEQUENCE</scope>
    <source>
        <strain evidence="1">CCAP 11/173</strain>
    </source>
</reference>
<gene>
    <name evidence="1" type="ORF">HYH02_002538</name>
</gene>
<dbReference type="AlphaFoldDB" id="A0A836BBS6"/>
<dbReference type="OrthoDB" id="541610at2759"/>
<proteinExistence type="predicted"/>